<proteinExistence type="predicted"/>
<reference evidence="1 2" key="1">
    <citation type="journal article" date="2006" name="Science">
        <title>Genome of rice cluster I archaea -- the key methane producers in the rice rhizosphere.</title>
        <authorList>
            <person name="Erkel C."/>
            <person name="Kube M."/>
            <person name="Reinhardt R."/>
            <person name="Liesack W."/>
        </authorList>
    </citation>
    <scope>NUCLEOTIDE SEQUENCE [LARGE SCALE GENOMIC DNA]</scope>
    <source>
        <strain evidence="2">DSM 22066 / NBRC 105507 / MRE50</strain>
    </source>
</reference>
<dbReference type="Proteomes" id="UP000000663">
    <property type="component" value="Chromosome"/>
</dbReference>
<dbReference type="KEGG" id="rci:RCIA83"/>
<evidence type="ECO:0000313" key="2">
    <source>
        <dbReference type="Proteomes" id="UP000000663"/>
    </source>
</evidence>
<protein>
    <submittedName>
        <fullName evidence="1">Uncharacterized protein</fullName>
    </submittedName>
</protein>
<dbReference type="STRING" id="351160.RCIA83"/>
<evidence type="ECO:0000313" key="1">
    <source>
        <dbReference type="EMBL" id="CAJ36512.1"/>
    </source>
</evidence>
<gene>
    <name evidence="1" type="ORF">RCIA83</name>
</gene>
<sequence>MDSLPVRSTDALTYILLNRAIIKRYRAEHGASTALGLYHARDCFQSVKMQCYQYFRLSSHTADLYTIRETFLPDGQAEELCVSDIHK</sequence>
<organism evidence="1 2">
    <name type="scientific">Methanocella arvoryzae (strain DSM 22066 / NBRC 105507 / MRE50)</name>
    <dbReference type="NCBI Taxonomy" id="351160"/>
    <lineage>
        <taxon>Archaea</taxon>
        <taxon>Methanobacteriati</taxon>
        <taxon>Methanobacteriota</taxon>
        <taxon>Stenosarchaea group</taxon>
        <taxon>Methanomicrobia</taxon>
        <taxon>Methanocellales</taxon>
        <taxon>Methanocellaceae</taxon>
        <taxon>Methanocella</taxon>
    </lineage>
</organism>
<accession>Q0W531</accession>
<keyword evidence="2" id="KW-1185">Reference proteome</keyword>
<dbReference type="EMBL" id="AM114193">
    <property type="protein sequence ID" value="CAJ36512.1"/>
    <property type="molecule type" value="Genomic_DNA"/>
</dbReference>
<dbReference type="AlphaFoldDB" id="Q0W531"/>
<name>Q0W531_METAR</name>